<comment type="caution">
    <text evidence="2">The sequence shown here is derived from an EMBL/GenBank/DDBJ whole genome shotgun (WGS) entry which is preliminary data.</text>
</comment>
<sequence>MSEDMVAEYLRWMAACPRCGGRAATTGGQALVSGRLEWSLETACPACGGLAVCGRDDTPAELRERLLADGEWGPAVLEVPGSGTTVVVTVLKVLRAELGLRLSDARAVVEEVRSGGFSGTMPEMARLADVLRAAGVEARAVRVGGGTPAEGRPPSYGGRSPAPAPVATRDGSGCGHACCGRPARRIAAGVPGGASAP</sequence>
<evidence type="ECO:0000313" key="3">
    <source>
        <dbReference type="Proteomes" id="UP001550378"/>
    </source>
</evidence>
<keyword evidence="3" id="KW-1185">Reference proteome</keyword>
<feature type="region of interest" description="Disordered" evidence="1">
    <location>
        <begin position="144"/>
        <end position="169"/>
    </location>
</feature>
<evidence type="ECO:0000256" key="1">
    <source>
        <dbReference type="SAM" id="MobiDB-lite"/>
    </source>
</evidence>
<dbReference type="EMBL" id="JBEXZR010000034">
    <property type="protein sequence ID" value="MEU0711357.1"/>
    <property type="molecule type" value="Genomic_DNA"/>
</dbReference>
<accession>A0ABV2WDE7</accession>
<gene>
    <name evidence="2" type="ORF">ABZ508_28760</name>
</gene>
<name>A0ABV2WDE7_9ACTN</name>
<proteinExistence type="predicted"/>
<dbReference type="RefSeq" id="WP_359658881.1">
    <property type="nucleotide sequence ID" value="NZ_JBEXZP010000424.1"/>
</dbReference>
<protein>
    <submittedName>
        <fullName evidence="2">Uncharacterized protein</fullName>
    </submittedName>
</protein>
<reference evidence="2 3" key="1">
    <citation type="submission" date="2024-06" db="EMBL/GenBank/DDBJ databases">
        <title>The Natural Products Discovery Center: Release of the First 8490 Sequenced Strains for Exploring Actinobacteria Biosynthetic Diversity.</title>
        <authorList>
            <person name="Kalkreuter E."/>
            <person name="Kautsar S.A."/>
            <person name="Yang D."/>
            <person name="Bader C.D."/>
            <person name="Teijaro C.N."/>
            <person name="Fluegel L."/>
            <person name="Davis C.M."/>
            <person name="Simpson J.R."/>
            <person name="Lauterbach L."/>
            <person name="Steele A.D."/>
            <person name="Gui C."/>
            <person name="Meng S."/>
            <person name="Li G."/>
            <person name="Viehrig K."/>
            <person name="Ye F."/>
            <person name="Su P."/>
            <person name="Kiefer A.F."/>
            <person name="Nichols A."/>
            <person name="Cepeda A.J."/>
            <person name="Yan W."/>
            <person name="Fan B."/>
            <person name="Jiang Y."/>
            <person name="Adhikari A."/>
            <person name="Zheng C.-J."/>
            <person name="Schuster L."/>
            <person name="Cowan T.M."/>
            <person name="Smanski M.J."/>
            <person name="Chevrette M.G."/>
            <person name="De Carvalho L.P.S."/>
            <person name="Shen B."/>
        </authorList>
    </citation>
    <scope>NUCLEOTIDE SEQUENCE [LARGE SCALE GENOMIC DNA]</scope>
    <source>
        <strain evidence="2 3">NPDC006337</strain>
    </source>
</reference>
<evidence type="ECO:0000313" key="2">
    <source>
        <dbReference type="EMBL" id="MEU0711357.1"/>
    </source>
</evidence>
<dbReference type="Proteomes" id="UP001550378">
    <property type="component" value="Unassembled WGS sequence"/>
</dbReference>
<organism evidence="2 3">
    <name type="scientific">Streptomyces lavendulocolor</name>
    <dbReference type="NCBI Taxonomy" id="67316"/>
    <lineage>
        <taxon>Bacteria</taxon>
        <taxon>Bacillati</taxon>
        <taxon>Actinomycetota</taxon>
        <taxon>Actinomycetes</taxon>
        <taxon>Kitasatosporales</taxon>
        <taxon>Streptomycetaceae</taxon>
        <taxon>Streptomyces</taxon>
    </lineage>
</organism>